<organism evidence="1 2">
    <name type="scientific">Danio rerio</name>
    <name type="common">Zebrafish</name>
    <name type="synonym">Brachydanio rerio</name>
    <dbReference type="NCBI Taxonomy" id="7955"/>
    <lineage>
        <taxon>Eukaryota</taxon>
        <taxon>Metazoa</taxon>
        <taxon>Chordata</taxon>
        <taxon>Craniata</taxon>
        <taxon>Vertebrata</taxon>
        <taxon>Euteleostomi</taxon>
        <taxon>Actinopterygii</taxon>
        <taxon>Neopterygii</taxon>
        <taxon>Teleostei</taxon>
        <taxon>Ostariophysi</taxon>
        <taxon>Cypriniformes</taxon>
        <taxon>Danionidae</taxon>
        <taxon>Danioninae</taxon>
        <taxon>Danio</taxon>
    </lineage>
</organism>
<reference evidence="2" key="1">
    <citation type="submission" date="2025-08" db="UniProtKB">
        <authorList>
            <consortium name="RefSeq"/>
        </authorList>
    </citation>
    <scope>IDENTIFICATION</scope>
    <source>
        <strain evidence="2">Tuebingen</strain>
        <tissue evidence="2">Fibroblasts and whole tissue</tissue>
    </source>
</reference>
<evidence type="ECO:0000313" key="2">
    <source>
        <dbReference type="RefSeq" id="XP_073782894.1"/>
    </source>
</evidence>
<dbReference type="RefSeq" id="XP_073782894.1">
    <property type="nucleotide sequence ID" value="XM_073926793.1"/>
</dbReference>
<dbReference type="Proteomes" id="UP000000437">
    <property type="component" value="Chromosome 16"/>
</dbReference>
<name>A0AC58HLM9_DANRE</name>
<accession>A0AC58HLM9</accession>
<protein>
    <submittedName>
        <fullName evidence="2">Uncharacterized protein</fullName>
    </submittedName>
</protein>
<evidence type="ECO:0000313" key="1">
    <source>
        <dbReference type="Proteomes" id="UP000000437"/>
    </source>
</evidence>
<gene>
    <name evidence="2" type="primary">LOC110438796</name>
</gene>
<proteinExistence type="predicted"/>
<sequence>MAGTSNGELPLSLQTPGLQAIWAEILALNTDEFKNLAENRSSQECINESSAPRTVHEDAPSACINVSSPLTSIHENTLPLASMSEIVSRVDDKRSTGLLEVHTTSTRAGTSRRKRNIVPRDRRVGGVKQKVVTTTAQVHVDATSDEISVIPNTPEPKRPRKSQGQTDPNVVSSQDDVEKWNDDMVNVWNASEFSNKIPVHAATTVQDSDSDTLPSNQEAYKNKQNTKPAPVVDQSNTYAKVATNDILKYKELLLQLSNGLNNIASQQQRDKRTIELFIATATKDLKQLKIDAKEHAALVRRCMANHQKIMYNQQKIMNDQQILMNDNKLTVQLLTLLVNTLKQQSR</sequence>
<keyword evidence="1" id="KW-1185">Reference proteome</keyword>